<dbReference type="InterPro" id="IPR001347">
    <property type="entry name" value="SIS_dom"/>
</dbReference>
<evidence type="ECO:0000313" key="11">
    <source>
        <dbReference type="Proteomes" id="UP000317243"/>
    </source>
</evidence>
<dbReference type="GO" id="GO:0046872">
    <property type="term" value="F:metal ion binding"/>
    <property type="evidence" value="ECO:0007669"/>
    <property type="project" value="UniProtKB-KW"/>
</dbReference>
<dbReference type="InterPro" id="IPR000644">
    <property type="entry name" value="CBS_dom"/>
</dbReference>
<evidence type="ECO:0000256" key="6">
    <source>
        <dbReference type="PIRSR" id="PIRSR004692-3"/>
    </source>
</evidence>
<dbReference type="InterPro" id="IPR046348">
    <property type="entry name" value="SIS_dom_sf"/>
</dbReference>
<organism evidence="10 11">
    <name type="scientific">Thalassoglobus neptunius</name>
    <dbReference type="NCBI Taxonomy" id="1938619"/>
    <lineage>
        <taxon>Bacteria</taxon>
        <taxon>Pseudomonadati</taxon>
        <taxon>Planctomycetota</taxon>
        <taxon>Planctomycetia</taxon>
        <taxon>Planctomycetales</taxon>
        <taxon>Planctomycetaceae</taxon>
        <taxon>Thalassoglobus</taxon>
    </lineage>
</organism>
<evidence type="ECO:0000313" key="10">
    <source>
        <dbReference type="EMBL" id="TWT50117.1"/>
    </source>
</evidence>
<dbReference type="InterPro" id="IPR050986">
    <property type="entry name" value="GutQ/KpsF_isomerases"/>
</dbReference>
<dbReference type="InterPro" id="IPR035474">
    <property type="entry name" value="SIS_Kpsf"/>
</dbReference>
<dbReference type="Pfam" id="PF01380">
    <property type="entry name" value="SIS"/>
    <property type="match status" value="1"/>
</dbReference>
<feature type="site" description="Catalytically relevant" evidence="6">
    <location>
        <position position="63"/>
    </location>
</feature>
<accession>A0A5C5WHT0</accession>
<keyword evidence="5" id="KW-0862">Zinc</keyword>
<protein>
    <submittedName>
        <fullName evidence="10">Arabinose 5-phosphate isomerase KpsF</fullName>
        <ecNumber evidence="10">5.3.1.13</ecNumber>
    </submittedName>
</protein>
<evidence type="ECO:0000256" key="4">
    <source>
        <dbReference type="PIRNR" id="PIRNR004692"/>
    </source>
</evidence>
<keyword evidence="11" id="KW-1185">Reference proteome</keyword>
<dbReference type="Pfam" id="PF00571">
    <property type="entry name" value="CBS"/>
    <property type="match status" value="1"/>
</dbReference>
<evidence type="ECO:0000256" key="1">
    <source>
        <dbReference type="ARBA" id="ARBA00008165"/>
    </source>
</evidence>
<comment type="caution">
    <text evidence="10">The sequence shown here is derived from an EMBL/GenBank/DDBJ whole genome shotgun (WGS) entry which is preliminary data.</text>
</comment>
<dbReference type="AlphaFoldDB" id="A0A5C5WHT0"/>
<feature type="domain" description="CBS" evidence="8">
    <location>
        <begin position="283"/>
        <end position="340"/>
    </location>
</feature>
<dbReference type="SMART" id="SM00116">
    <property type="entry name" value="CBS"/>
    <property type="match status" value="2"/>
</dbReference>
<dbReference type="PROSITE" id="PS51464">
    <property type="entry name" value="SIS"/>
    <property type="match status" value="1"/>
</dbReference>
<dbReference type="RefSeq" id="WP_231740978.1">
    <property type="nucleotide sequence ID" value="NZ_SIHI01000014.1"/>
</dbReference>
<dbReference type="EMBL" id="SIHI01000014">
    <property type="protein sequence ID" value="TWT50117.1"/>
    <property type="molecule type" value="Genomic_DNA"/>
</dbReference>
<dbReference type="EC" id="5.3.1.13" evidence="10"/>
<feature type="binding site" evidence="5">
    <location>
        <position position="86"/>
    </location>
    <ligand>
        <name>Zn(2+)</name>
        <dbReference type="ChEBI" id="CHEBI:29105"/>
    </ligand>
</feature>
<evidence type="ECO:0000259" key="8">
    <source>
        <dbReference type="PROSITE" id="PS51371"/>
    </source>
</evidence>
<keyword evidence="2" id="KW-0677">Repeat</keyword>
<dbReference type="GO" id="GO:0019146">
    <property type="term" value="F:arabinose-5-phosphate isomerase activity"/>
    <property type="evidence" value="ECO:0007669"/>
    <property type="project" value="UniProtKB-EC"/>
</dbReference>
<feature type="domain" description="CBS" evidence="8">
    <location>
        <begin position="213"/>
        <end position="273"/>
    </location>
</feature>
<sequence length="346" mass="37232">MSTSAKQLIPFSQFEQLRTGREIIRTEAEALLSMARELDASFLHAVDSISRCSGSVIVCGMGKAGLIGKKITATLSSTGTRAHFLHPAEAVHGDLGCLHPDDILLTLSNSGETEEILNVIPVAKRLGLSVISITATNHNSLAEQSDIVLPIGRTREACRWGLAPSTSTTAMLALGDALALVVSECKEFQPHNFAQFHPAGSLGQKLKPVAEVMRPRDQLRIASDRETVRQVISQSARPGRRTGATLLVNEEQALTGIFTDSDLARLLESRQDELFDDPIASAMTRHPLTVSASALFSEVVDLLATRKISEIPVVDDQGAPVGLIDITDVIAWLPNEQTPGPHSQEN</sequence>
<dbReference type="CDD" id="cd05014">
    <property type="entry name" value="SIS_Kpsf"/>
    <property type="match status" value="1"/>
</dbReference>
<feature type="site" description="Catalytically relevant" evidence="6">
    <location>
        <position position="115"/>
    </location>
</feature>
<keyword evidence="3 7" id="KW-0129">CBS domain</keyword>
<feature type="site" description="Catalytically relevant" evidence="6">
    <location>
        <position position="197"/>
    </location>
</feature>
<evidence type="ECO:0000256" key="2">
    <source>
        <dbReference type="ARBA" id="ARBA00022737"/>
    </source>
</evidence>
<dbReference type="PANTHER" id="PTHR42745">
    <property type="match status" value="1"/>
</dbReference>
<dbReference type="PROSITE" id="PS51371">
    <property type="entry name" value="CBS"/>
    <property type="match status" value="2"/>
</dbReference>
<dbReference type="PANTHER" id="PTHR42745:SF1">
    <property type="entry name" value="ARABINOSE 5-PHOSPHATE ISOMERASE KDSD"/>
    <property type="match status" value="1"/>
</dbReference>
<dbReference type="Proteomes" id="UP000317243">
    <property type="component" value="Unassembled WGS sequence"/>
</dbReference>
<reference evidence="10 11" key="1">
    <citation type="submission" date="2019-02" db="EMBL/GenBank/DDBJ databases">
        <title>Deep-cultivation of Planctomycetes and their phenomic and genomic characterization uncovers novel biology.</title>
        <authorList>
            <person name="Wiegand S."/>
            <person name="Jogler M."/>
            <person name="Boedeker C."/>
            <person name="Pinto D."/>
            <person name="Vollmers J."/>
            <person name="Rivas-Marin E."/>
            <person name="Kohn T."/>
            <person name="Peeters S.H."/>
            <person name="Heuer A."/>
            <person name="Rast P."/>
            <person name="Oberbeckmann S."/>
            <person name="Bunk B."/>
            <person name="Jeske O."/>
            <person name="Meyerdierks A."/>
            <person name="Storesund J.E."/>
            <person name="Kallscheuer N."/>
            <person name="Luecker S."/>
            <person name="Lage O.M."/>
            <person name="Pohl T."/>
            <person name="Merkel B.J."/>
            <person name="Hornburger P."/>
            <person name="Mueller R.-W."/>
            <person name="Bruemmer F."/>
            <person name="Labrenz M."/>
            <person name="Spormann A.M."/>
            <person name="Op Den Camp H."/>
            <person name="Overmann J."/>
            <person name="Amann R."/>
            <person name="Jetten M.S.M."/>
            <person name="Mascher T."/>
            <person name="Medema M.H."/>
            <person name="Devos D.P."/>
            <person name="Kaster A.-K."/>
            <person name="Ovreas L."/>
            <person name="Rohde M."/>
            <person name="Galperin M.Y."/>
            <person name="Jogler C."/>
        </authorList>
    </citation>
    <scope>NUCLEOTIDE SEQUENCE [LARGE SCALE GENOMIC DNA]</scope>
    <source>
        <strain evidence="10 11">KOR42</strain>
    </source>
</reference>
<evidence type="ECO:0000256" key="3">
    <source>
        <dbReference type="ARBA" id="ARBA00023122"/>
    </source>
</evidence>
<evidence type="ECO:0000256" key="7">
    <source>
        <dbReference type="PROSITE-ProRule" id="PRU00703"/>
    </source>
</evidence>
<feature type="domain" description="SIS" evidence="9">
    <location>
        <begin position="45"/>
        <end position="188"/>
    </location>
</feature>
<comment type="similarity">
    <text evidence="1 4">Belongs to the SIS family. GutQ/KpsF subfamily.</text>
</comment>
<dbReference type="GO" id="GO:1901135">
    <property type="term" value="P:carbohydrate derivative metabolic process"/>
    <property type="evidence" value="ECO:0007669"/>
    <property type="project" value="InterPro"/>
</dbReference>
<evidence type="ECO:0000259" key="9">
    <source>
        <dbReference type="PROSITE" id="PS51464"/>
    </source>
</evidence>
<dbReference type="InterPro" id="IPR004800">
    <property type="entry name" value="KdsD/KpsF-type"/>
</dbReference>
<proteinExistence type="inferred from homology"/>
<dbReference type="Gene3D" id="3.40.50.10490">
    <property type="entry name" value="Glucose-6-phosphate isomerase like protein, domain 1"/>
    <property type="match status" value="1"/>
</dbReference>
<name>A0A5C5WHT0_9PLAN</name>
<keyword evidence="5" id="KW-0479">Metal-binding</keyword>
<evidence type="ECO:0000256" key="5">
    <source>
        <dbReference type="PIRSR" id="PIRSR004692-2"/>
    </source>
</evidence>
<dbReference type="FunFam" id="3.40.50.10490:FF:000011">
    <property type="entry name" value="Arabinose 5-phosphate isomerase"/>
    <property type="match status" value="1"/>
</dbReference>
<dbReference type="GO" id="GO:0005975">
    <property type="term" value="P:carbohydrate metabolic process"/>
    <property type="evidence" value="ECO:0007669"/>
    <property type="project" value="InterPro"/>
</dbReference>
<keyword evidence="10" id="KW-0413">Isomerase</keyword>
<dbReference type="Gene3D" id="3.10.580.10">
    <property type="entry name" value="CBS-domain"/>
    <property type="match status" value="1"/>
</dbReference>
<gene>
    <name evidence="10" type="primary">kpsF</name>
    <name evidence="10" type="ORF">KOR42_36640</name>
</gene>
<dbReference type="NCBIfam" id="TIGR00393">
    <property type="entry name" value="kpsF"/>
    <property type="match status" value="1"/>
</dbReference>
<dbReference type="GO" id="GO:0097367">
    <property type="term" value="F:carbohydrate derivative binding"/>
    <property type="evidence" value="ECO:0007669"/>
    <property type="project" value="InterPro"/>
</dbReference>
<feature type="site" description="Catalytically relevant" evidence="6">
    <location>
        <position position="156"/>
    </location>
</feature>
<dbReference type="PIRSF" id="PIRSF004692">
    <property type="entry name" value="KdsD_KpsF"/>
    <property type="match status" value="1"/>
</dbReference>
<dbReference type="SUPFAM" id="SSF53697">
    <property type="entry name" value="SIS domain"/>
    <property type="match status" value="1"/>
</dbReference>
<dbReference type="InterPro" id="IPR046342">
    <property type="entry name" value="CBS_dom_sf"/>
</dbReference>